<gene>
    <name evidence="2" type="ORF">HVA01_00840</name>
</gene>
<dbReference type="AlphaFoldDB" id="A0A511UL98"/>
<evidence type="ECO:0000313" key="3">
    <source>
        <dbReference type="Proteomes" id="UP000321303"/>
    </source>
</evidence>
<feature type="signal peptide" evidence="1">
    <location>
        <begin position="1"/>
        <end position="22"/>
    </location>
</feature>
<accession>A0A511UL98</accession>
<evidence type="ECO:0000256" key="1">
    <source>
        <dbReference type="SAM" id="SignalP"/>
    </source>
</evidence>
<dbReference type="RefSeq" id="WP_146872501.1">
    <property type="nucleotide sequence ID" value="NZ_BJXV01000001.1"/>
</dbReference>
<name>A0A511UL98_9GAMM</name>
<sequence length="165" mass="18331">MKLLTASMAILSGLLISVSSMAQERIGDFTHFINTDDFTDKDTSTIITPNTGGEGVLAWGCKPDGLNVMIGVGGYMGGDSDDDIMVRYRFDQNQPSEFSYWRLFPGQNELAYMRINQVEEFTDEAMGANEVIMEAIDPLDEESRRFKMSMTGLTEAINKLSCVNN</sequence>
<keyword evidence="1" id="KW-0732">Signal</keyword>
<evidence type="ECO:0000313" key="2">
    <source>
        <dbReference type="EMBL" id="GEN26438.1"/>
    </source>
</evidence>
<comment type="caution">
    <text evidence="2">The sequence shown here is derived from an EMBL/GenBank/DDBJ whole genome shotgun (WGS) entry which is preliminary data.</text>
</comment>
<organism evidence="2 3">
    <name type="scientific">Halovibrio variabilis</name>
    <dbReference type="NCBI Taxonomy" id="31910"/>
    <lineage>
        <taxon>Bacteria</taxon>
        <taxon>Pseudomonadati</taxon>
        <taxon>Pseudomonadota</taxon>
        <taxon>Gammaproteobacteria</taxon>
        <taxon>Oceanospirillales</taxon>
        <taxon>Halomonadaceae</taxon>
        <taxon>Halovibrio</taxon>
    </lineage>
</organism>
<protein>
    <submittedName>
        <fullName evidence="2">Uncharacterized protein</fullName>
    </submittedName>
</protein>
<dbReference type="EMBL" id="BJXV01000001">
    <property type="protein sequence ID" value="GEN26438.1"/>
    <property type="molecule type" value="Genomic_DNA"/>
</dbReference>
<keyword evidence="3" id="KW-1185">Reference proteome</keyword>
<feature type="chain" id="PRO_5021890277" evidence="1">
    <location>
        <begin position="23"/>
        <end position="165"/>
    </location>
</feature>
<dbReference type="Proteomes" id="UP000321303">
    <property type="component" value="Unassembled WGS sequence"/>
</dbReference>
<proteinExistence type="predicted"/>
<reference evidence="2 3" key="1">
    <citation type="submission" date="2019-07" db="EMBL/GenBank/DDBJ databases">
        <title>Whole genome shotgun sequence of Halomonas variabilis NBRC 102410.</title>
        <authorList>
            <person name="Hosoyama A."/>
            <person name="Uohara A."/>
            <person name="Ohji S."/>
            <person name="Ichikawa N."/>
        </authorList>
    </citation>
    <scope>NUCLEOTIDE SEQUENCE [LARGE SCALE GENOMIC DNA]</scope>
    <source>
        <strain evidence="2 3">NBRC 102410</strain>
    </source>
</reference>
<dbReference type="OrthoDB" id="7063781at2"/>